<dbReference type="PROSITE" id="PS51719">
    <property type="entry name" value="G_SEPTIN"/>
    <property type="match status" value="1"/>
</dbReference>
<dbReference type="SMART" id="SM00913">
    <property type="entry name" value="IBN_N"/>
    <property type="match status" value="1"/>
</dbReference>
<dbReference type="FunFam" id="1.25.10.10:FF:000027">
    <property type="entry name" value="Importin subunit beta-1"/>
    <property type="match status" value="1"/>
</dbReference>
<dbReference type="PROSITE" id="PS00675">
    <property type="entry name" value="SIGMA54_INTERACT_1"/>
    <property type="match status" value="1"/>
</dbReference>
<dbReference type="STRING" id="45357.A0A2V1AMC3"/>
<dbReference type="InterPro" id="IPR027417">
    <property type="entry name" value="P-loop_NTPase"/>
</dbReference>
<evidence type="ECO:0000256" key="3">
    <source>
        <dbReference type="ARBA" id="ARBA00010907"/>
    </source>
</evidence>
<proteinExistence type="inferred from homology"/>
<comment type="similarity">
    <text evidence="12">Belongs to the TRAFAC class TrmE-Era-EngA-EngB-Septin-like GTPase superfamily. Septin GTPase family.</text>
</comment>
<evidence type="ECO:0000256" key="7">
    <source>
        <dbReference type="ARBA" id="ARBA00022741"/>
    </source>
</evidence>
<feature type="coiled-coil region" evidence="13">
    <location>
        <begin position="498"/>
        <end position="532"/>
    </location>
</feature>
<dbReference type="Pfam" id="PF25574">
    <property type="entry name" value="TPR_IMB1"/>
    <property type="match status" value="1"/>
</dbReference>
<dbReference type="InterPro" id="IPR011989">
    <property type="entry name" value="ARM-like"/>
</dbReference>
<evidence type="ECO:0000256" key="5">
    <source>
        <dbReference type="ARBA" id="ARBA00022490"/>
    </source>
</evidence>
<feature type="compositionally biased region" description="Low complexity" evidence="14">
    <location>
        <begin position="397"/>
        <end position="413"/>
    </location>
</feature>
<dbReference type="InterPro" id="IPR025662">
    <property type="entry name" value="Sigma_54_int_dom_ATP-bd_1"/>
</dbReference>
<dbReference type="GO" id="GO:0005935">
    <property type="term" value="C:cellular bud neck"/>
    <property type="evidence" value="ECO:0007669"/>
    <property type="project" value="UniProtKB-SubCell"/>
</dbReference>
<evidence type="ECO:0000256" key="14">
    <source>
        <dbReference type="SAM" id="MobiDB-lite"/>
    </source>
</evidence>
<evidence type="ECO:0000256" key="11">
    <source>
        <dbReference type="ARBA" id="ARBA00083566"/>
    </source>
</evidence>
<dbReference type="InterPro" id="IPR058584">
    <property type="entry name" value="IMB1_TNPO1-like_TPR"/>
</dbReference>
<comment type="similarity">
    <text evidence="3">Belongs to the importin beta family. Importin beta-1 subfamily.</text>
</comment>
<evidence type="ECO:0000256" key="2">
    <source>
        <dbReference type="ARBA" id="ARBA00004496"/>
    </source>
</evidence>
<dbReference type="EMBL" id="PKFO01000001">
    <property type="protein sequence ID" value="PVH18862.1"/>
    <property type="molecule type" value="Genomic_DNA"/>
</dbReference>
<dbReference type="Pfam" id="PF13513">
    <property type="entry name" value="HEAT_EZ"/>
    <property type="match status" value="1"/>
</dbReference>
<evidence type="ECO:0000256" key="12">
    <source>
        <dbReference type="RuleBase" id="RU004560"/>
    </source>
</evidence>
<evidence type="ECO:0000256" key="1">
    <source>
        <dbReference type="ARBA" id="ARBA00004266"/>
    </source>
</evidence>
<organism evidence="17 18">
    <name type="scientific">Candidozyma haemuli</name>
    <dbReference type="NCBI Taxonomy" id="45357"/>
    <lineage>
        <taxon>Eukaryota</taxon>
        <taxon>Fungi</taxon>
        <taxon>Dikarya</taxon>
        <taxon>Ascomycota</taxon>
        <taxon>Saccharomycotina</taxon>
        <taxon>Pichiomycetes</taxon>
        <taxon>Metschnikowiaceae</taxon>
        <taxon>Candidozyma</taxon>
    </lineage>
</organism>
<evidence type="ECO:0000259" key="15">
    <source>
        <dbReference type="PROSITE" id="PS50166"/>
    </source>
</evidence>
<feature type="compositionally biased region" description="Basic and acidic residues" evidence="14">
    <location>
        <begin position="437"/>
        <end position="450"/>
    </location>
</feature>
<dbReference type="RefSeq" id="XP_025339802.1">
    <property type="nucleotide sequence ID" value="XM_025484871.1"/>
</dbReference>
<dbReference type="GO" id="GO:0031267">
    <property type="term" value="F:small GTPase binding"/>
    <property type="evidence" value="ECO:0007669"/>
    <property type="project" value="InterPro"/>
</dbReference>
<evidence type="ECO:0000256" key="8">
    <source>
        <dbReference type="ARBA" id="ARBA00022927"/>
    </source>
</evidence>
<keyword evidence="8" id="KW-0653">Protein transport</keyword>
<evidence type="ECO:0000256" key="4">
    <source>
        <dbReference type="ARBA" id="ARBA00022448"/>
    </source>
</evidence>
<keyword evidence="7 12" id="KW-0547">Nucleotide-binding</keyword>
<dbReference type="Pfam" id="PF00735">
    <property type="entry name" value="Septin"/>
    <property type="match status" value="1"/>
</dbReference>
<dbReference type="SUPFAM" id="SSF52540">
    <property type="entry name" value="P-loop containing nucleoside triphosphate hydrolases"/>
    <property type="match status" value="1"/>
</dbReference>
<accession>A0A2V1AMC3</accession>
<dbReference type="InterPro" id="IPR001494">
    <property type="entry name" value="Importin-beta_N"/>
</dbReference>
<dbReference type="InterPro" id="IPR016491">
    <property type="entry name" value="Septin"/>
</dbReference>
<dbReference type="GO" id="GO:0006886">
    <property type="term" value="P:intracellular protein transport"/>
    <property type="evidence" value="ECO:0007669"/>
    <property type="project" value="InterPro"/>
</dbReference>
<gene>
    <name evidence="17" type="ORF">CXQ85_001152</name>
</gene>
<comment type="caution">
    <text evidence="17">The sequence shown here is derived from an EMBL/GenBank/DDBJ whole genome shotgun (WGS) entry which is preliminary data.</text>
</comment>
<evidence type="ECO:0000256" key="9">
    <source>
        <dbReference type="ARBA" id="ARBA00023134"/>
    </source>
</evidence>
<evidence type="ECO:0000259" key="16">
    <source>
        <dbReference type="PROSITE" id="PS51719"/>
    </source>
</evidence>
<feature type="domain" description="Septin-type G" evidence="16">
    <location>
        <begin position="24"/>
        <end position="341"/>
    </location>
</feature>
<dbReference type="GO" id="GO:0005634">
    <property type="term" value="C:nucleus"/>
    <property type="evidence" value="ECO:0007669"/>
    <property type="project" value="UniProtKB-ARBA"/>
</dbReference>
<dbReference type="InterPro" id="IPR016024">
    <property type="entry name" value="ARM-type_fold"/>
</dbReference>
<protein>
    <recommendedName>
        <fullName evidence="10">Importin-95</fullName>
    </recommendedName>
    <alternativeName>
        <fullName evidence="11">Karyopherin-95</fullName>
    </alternativeName>
</protein>
<dbReference type="Gene3D" id="3.40.50.300">
    <property type="entry name" value="P-loop containing nucleotide triphosphate hydrolases"/>
    <property type="match status" value="1"/>
</dbReference>
<dbReference type="Proteomes" id="UP000244309">
    <property type="component" value="Unassembled WGS sequence"/>
</dbReference>
<evidence type="ECO:0000256" key="10">
    <source>
        <dbReference type="ARBA" id="ARBA00079884"/>
    </source>
</evidence>
<dbReference type="SUPFAM" id="SSF48371">
    <property type="entry name" value="ARM repeat"/>
    <property type="match status" value="1"/>
</dbReference>
<feature type="region of interest" description="Disordered" evidence="14">
    <location>
        <begin position="387"/>
        <end position="450"/>
    </location>
</feature>
<feature type="domain" description="Importin N-terminal" evidence="15">
    <location>
        <begin position="623"/>
        <end position="703"/>
    </location>
</feature>
<keyword evidence="5" id="KW-0963">Cytoplasm</keyword>
<keyword evidence="18" id="KW-1185">Reference proteome</keyword>
<sequence>MDYNDSASMTSSSPMINYRKDAKKAVKFSFMVAGESGTGKSTFINCLLNRKVMNHKYEGVDASGETKTLAYTSAQNVNLPNASILATNEFDASAAQEEPGIALTETKVEIVDDDGIRMQLSIIDTPGFGENLNNEMCYVEIENFLKQQFDLVLAEETRIKRNPRFVDTRVHCLLYFITPTGHGLRDLDIATMKRLSKYVNIIPVVGRADSFTLEEIQHFKQQIKIDIERFNVPVFQFDNFVSEYDEAEDYDLIQECKFLTRLQPFAIIASEQDFEIKDTNTGETKVIKARQYPWGLVDVNNPKYSDFPVLKSVLLGSHLQDLKDLTHDFLYETYRTERLTGVTGKSAADEDEDTFHDSTDAPQGGVTNAVPSLSNLAKLTDESAFKLDQDKDDSDDNTSLLSSSSKKPRSMLLNEESNQSPKVKENASFTSSVSSVSDRDRESQYSHYERSNNSFKRLSIGPQRSQLRQISETVPYVIRHERILERQHKLEEMEQASARELANRASTLEQRAAALKAKEKLLLEKLDAYKKKQAAASETTSVNTEVAEGEGEQETSQTFSIRKDETLTDLHSVFFQSKPPLFQELLPRISRFDSPLEEKPQMDITGLLDSAFFGADANTRNEAERQLSEFANSSFGEYMVYLADVLVNDTAKAEIRMLAALGMKNQLTAKDPRTRLQQSARWISLGADSKQKIKQNSVKTLLGNDEKMTSSVSQLVSSIALIELPRNEWPDLIPTIIEHTKAENSVAVKRGCLLTIGYICESADANDPQILAQSNGILIAIVQGVQANEQSTKVRLTALNALINSLQFIKLNFAREGERNFIMQVVCEATQADDSDLQAAAFACLAKIVSMYYQYMSLYMEKALYVLSISGMQSEDQNVACMAIEFWSTVCEEEYEIAFTIHDAMDRGEEPSQEVTSYNFALYATKDVLPVLLKLLKNQNEDPEDDDWSVAMAAGSCLQLFAQTTGMYVVEPTLQFFAANITSAEWREREAAVMAFGSILEGPEVDHLKPAIQEAIKPILNLIGDNTLQVKETSAWCLGKIAEVALGALDLENDLQPLLEGLLHGLKDHPKVSVNCCWTLMNLLEQLCKDAAQQETSVMSVYYETFVPALVQLTDKSDNEFNSRASAYEALSSFVSYSAFDTMGIIHSIATEVLSRLEATIGMQQQANSAEARTALEELQINILSLLTNIIRRLSNDVSSAADNLMTLLLKLLDAQEPNALIEEDIFLAISAVASAVGQDFMKYMESFSPFLTKALHNVESPTCNTAVGLVADLAQSLGPAISNYLDGLMDILGRDLNNENAKRDLKPAILSCFGDIAGVVEEGFMPYMDVVMNICTQLSNMVPEDNSFETLDYISSLKESVLDCYVGIVSSLNQKPELLFSYLGPIFQLIEQIAGDIELSMVESTARSAVGLLGDIAAMYPDGQLRSLYSQDWVTSFIKKTRANLAFSASTKDAARWARDRQKRQIA</sequence>
<comment type="subcellular location">
    <subcellularLocation>
        <location evidence="1">Bud neck</location>
    </subcellularLocation>
    <subcellularLocation>
        <location evidence="2">Cytoplasm</location>
    </subcellularLocation>
</comment>
<dbReference type="GO" id="GO:0005525">
    <property type="term" value="F:GTP binding"/>
    <property type="evidence" value="ECO:0007669"/>
    <property type="project" value="UniProtKB-KW"/>
</dbReference>
<dbReference type="VEuPathDB" id="FungiDB:CXQ85_001152"/>
<keyword evidence="13" id="KW-0175">Coiled coil</keyword>
<evidence type="ECO:0000256" key="6">
    <source>
        <dbReference type="ARBA" id="ARBA00022737"/>
    </source>
</evidence>
<keyword evidence="4" id="KW-0813">Transport</keyword>
<evidence type="ECO:0000313" key="17">
    <source>
        <dbReference type="EMBL" id="PVH18862.1"/>
    </source>
</evidence>
<name>A0A2V1AMC3_9ASCO</name>
<keyword evidence="9 12" id="KW-0342">GTP-binding</keyword>
<dbReference type="GeneID" id="37006483"/>
<dbReference type="Pfam" id="PF03810">
    <property type="entry name" value="IBN_N"/>
    <property type="match status" value="1"/>
</dbReference>
<dbReference type="Gene3D" id="1.25.10.10">
    <property type="entry name" value="Leucine-rich Repeat Variant"/>
    <property type="match status" value="1"/>
</dbReference>
<dbReference type="GO" id="GO:0005938">
    <property type="term" value="C:cell cortex"/>
    <property type="evidence" value="ECO:0007669"/>
    <property type="project" value="UniProtKB-ARBA"/>
</dbReference>
<dbReference type="CDD" id="cd01850">
    <property type="entry name" value="CDC_Septin"/>
    <property type="match status" value="1"/>
</dbReference>
<feature type="region of interest" description="Disordered" evidence="14">
    <location>
        <begin position="341"/>
        <end position="371"/>
    </location>
</feature>
<feature type="region of interest" description="Disordered" evidence="14">
    <location>
        <begin position="533"/>
        <end position="558"/>
    </location>
</feature>
<evidence type="ECO:0000256" key="13">
    <source>
        <dbReference type="SAM" id="Coils"/>
    </source>
</evidence>
<dbReference type="GO" id="GO:0051170">
    <property type="term" value="P:import into nucleus"/>
    <property type="evidence" value="ECO:0007669"/>
    <property type="project" value="UniProtKB-ARBA"/>
</dbReference>
<keyword evidence="6" id="KW-0677">Repeat</keyword>
<dbReference type="PANTHER" id="PTHR18884">
    <property type="entry name" value="SEPTIN"/>
    <property type="match status" value="1"/>
</dbReference>
<dbReference type="PROSITE" id="PS50166">
    <property type="entry name" value="IMPORTIN_B_NT"/>
    <property type="match status" value="1"/>
</dbReference>
<dbReference type="GO" id="GO:0032156">
    <property type="term" value="C:septin cytoskeleton"/>
    <property type="evidence" value="ECO:0007669"/>
    <property type="project" value="UniProtKB-ARBA"/>
</dbReference>
<evidence type="ECO:0000313" key="18">
    <source>
        <dbReference type="Proteomes" id="UP000244309"/>
    </source>
</evidence>
<dbReference type="InterPro" id="IPR030379">
    <property type="entry name" value="G_SEPTIN_dom"/>
</dbReference>
<reference evidence="17 18" key="1">
    <citation type="submission" date="2017-12" db="EMBL/GenBank/DDBJ databases">
        <title>Genome Sequence of a Multidrug-Resistant Candida haemulonii Isolate from a Patient with Chronic Leg Ulcers in Israel.</title>
        <authorList>
            <person name="Chow N.A."/>
            <person name="Gade L."/>
            <person name="Batra D."/>
            <person name="Rowe L.A."/>
            <person name="Ben-Ami R."/>
            <person name="Loparev V.N."/>
            <person name="Litvintseva A.P."/>
        </authorList>
    </citation>
    <scope>NUCLEOTIDE SEQUENCE [LARGE SCALE GENOMIC DNA]</scope>
    <source>
        <strain evidence="17 18">B11899</strain>
    </source>
</reference>
<dbReference type="OrthoDB" id="10263328at2759"/>